<gene>
    <name evidence="2" type="ORF">PXEA_LOCUS2021</name>
</gene>
<name>A0A3S5CC02_9PLAT</name>
<feature type="region of interest" description="Disordered" evidence="1">
    <location>
        <begin position="143"/>
        <end position="163"/>
    </location>
</feature>
<evidence type="ECO:0000256" key="1">
    <source>
        <dbReference type="SAM" id="MobiDB-lite"/>
    </source>
</evidence>
<protein>
    <submittedName>
        <fullName evidence="2">Uncharacterized protein</fullName>
    </submittedName>
</protein>
<accession>A0A3S5CC02</accession>
<reference evidence="2" key="1">
    <citation type="submission" date="2018-11" db="EMBL/GenBank/DDBJ databases">
        <authorList>
            <consortium name="Pathogen Informatics"/>
        </authorList>
    </citation>
    <scope>NUCLEOTIDE SEQUENCE</scope>
</reference>
<evidence type="ECO:0000313" key="3">
    <source>
        <dbReference type="Proteomes" id="UP000784294"/>
    </source>
</evidence>
<sequence>MDRKHGYLSRSACFFLVKATSTTGPNSHALSTRSVGPYPHGPVYAPCHHYWDCIDGRLLVIESEPLLTWQSNVVPLEAGNMGGRFCVGDGDGTVPETTVSTDLIGQTKCRAEGSLPGPSLEASWLKLEEAEFEVSSEKVHLFGKERNTPSPIYKSPQQRVGSE</sequence>
<keyword evidence="3" id="KW-1185">Reference proteome</keyword>
<dbReference type="AlphaFoldDB" id="A0A3S5CC02"/>
<organism evidence="2 3">
    <name type="scientific">Protopolystoma xenopodis</name>
    <dbReference type="NCBI Taxonomy" id="117903"/>
    <lineage>
        <taxon>Eukaryota</taxon>
        <taxon>Metazoa</taxon>
        <taxon>Spiralia</taxon>
        <taxon>Lophotrochozoa</taxon>
        <taxon>Platyhelminthes</taxon>
        <taxon>Monogenea</taxon>
        <taxon>Polyopisthocotylea</taxon>
        <taxon>Polystomatidea</taxon>
        <taxon>Polystomatidae</taxon>
        <taxon>Protopolystoma</taxon>
    </lineage>
</organism>
<dbReference type="Proteomes" id="UP000784294">
    <property type="component" value="Unassembled WGS sequence"/>
</dbReference>
<evidence type="ECO:0000313" key="2">
    <source>
        <dbReference type="EMBL" id="VEL08581.1"/>
    </source>
</evidence>
<dbReference type="EMBL" id="CAAALY010004304">
    <property type="protein sequence ID" value="VEL08581.1"/>
    <property type="molecule type" value="Genomic_DNA"/>
</dbReference>
<comment type="caution">
    <text evidence="2">The sequence shown here is derived from an EMBL/GenBank/DDBJ whole genome shotgun (WGS) entry which is preliminary data.</text>
</comment>
<proteinExistence type="predicted"/>